<evidence type="ECO:0000313" key="1">
    <source>
        <dbReference type="EMBL" id="AHC14494.1"/>
    </source>
</evidence>
<dbReference type="EMBL" id="CP006939">
    <property type="protein sequence ID" value="AHC14494.1"/>
    <property type="molecule type" value="Genomic_DNA"/>
</dbReference>
<evidence type="ECO:0008006" key="3">
    <source>
        <dbReference type="Google" id="ProtNLM"/>
    </source>
</evidence>
<dbReference type="Gene3D" id="2.60.40.10">
    <property type="entry name" value="Immunoglobulins"/>
    <property type="match status" value="1"/>
</dbReference>
<organism evidence="1 2">
    <name type="scientific">Salinispira pacifica</name>
    <dbReference type="NCBI Taxonomy" id="1307761"/>
    <lineage>
        <taxon>Bacteria</taxon>
        <taxon>Pseudomonadati</taxon>
        <taxon>Spirochaetota</taxon>
        <taxon>Spirochaetia</taxon>
        <taxon>Spirochaetales</taxon>
        <taxon>Spirochaetaceae</taxon>
        <taxon>Salinispira</taxon>
    </lineage>
</organism>
<dbReference type="PROSITE" id="PS51257">
    <property type="entry name" value="PROKAR_LIPOPROTEIN"/>
    <property type="match status" value="1"/>
</dbReference>
<dbReference type="HOGENOM" id="CLU_647038_0_0_12"/>
<dbReference type="InterPro" id="IPR013783">
    <property type="entry name" value="Ig-like_fold"/>
</dbReference>
<sequence length="424" mass="46538">MLRKLPILILFVPLFFSCRLFGPDTYELSVSVESGSVSPSSSVISRYIIETITDDSYYKADRQDATKGALVNSFTPEEFVLNLDLLKLYTSSESASITPLRSNPDGAIIPRHVNIKKADSFVRDFQVAGAEWDGIYMQFLPGVGIEGTGLYEGDRMNVMSYIALDLGPDYDGILLPNEMPQDGSNYQLNLPDMNSDLHYFQFSDVQPFDVGDGFLSYLIIGSDVEQSGIQNPSGEMPPADQGYWELPGGSGGTSGNAVMVFKPGPAFDFSQYAKPEIVFVWDVNNLVEVWDAGTPNRADDIVTFKLDNPFPVGLELQEKDDPSAGTADSVPPGSVVGAAISGRSTHNTLLWINPSDDDFKEIVIVRKEGSAPVDENDGMEVYRGYEPNFCDTDVTSGVHYFYKIFALDYSDNLSVGVDVDRTVN</sequence>
<name>V5WG02_9SPIO</name>
<accession>V5WG02</accession>
<proteinExistence type="predicted"/>
<evidence type="ECO:0000313" key="2">
    <source>
        <dbReference type="Proteomes" id="UP000018680"/>
    </source>
</evidence>
<dbReference type="Proteomes" id="UP000018680">
    <property type="component" value="Chromosome"/>
</dbReference>
<dbReference type="KEGG" id="slr:L21SP2_1087"/>
<reference evidence="1 2" key="1">
    <citation type="journal article" date="2015" name="Stand. Genomic Sci.">
        <title>Complete genome sequence and description of Salinispira pacifica gen. nov., sp. nov., a novel spirochaete isolated form a hypersaline microbial mat.</title>
        <authorList>
            <person name="Ben Hania W."/>
            <person name="Joseph M."/>
            <person name="Schumann P."/>
            <person name="Bunk B."/>
            <person name="Fiebig A."/>
            <person name="Sproer C."/>
            <person name="Klenk H.P."/>
            <person name="Fardeau M.L."/>
            <person name="Spring S."/>
        </authorList>
    </citation>
    <scope>NUCLEOTIDE SEQUENCE [LARGE SCALE GENOMIC DNA]</scope>
    <source>
        <strain evidence="1 2">L21-RPul-D2</strain>
    </source>
</reference>
<dbReference type="OrthoDB" id="9805760at2"/>
<dbReference type="AlphaFoldDB" id="V5WG02"/>
<gene>
    <name evidence="1" type="ORF">L21SP2_1087</name>
</gene>
<keyword evidence="2" id="KW-1185">Reference proteome</keyword>
<dbReference type="RefSeq" id="WP_024267422.1">
    <property type="nucleotide sequence ID" value="NC_023035.1"/>
</dbReference>
<protein>
    <recommendedName>
        <fullName evidence="3">Fibronectin type-III domain-containing protein</fullName>
    </recommendedName>
</protein>